<dbReference type="Pfam" id="PF00912">
    <property type="entry name" value="Transgly"/>
    <property type="match status" value="1"/>
</dbReference>
<evidence type="ECO:0000256" key="9">
    <source>
        <dbReference type="ARBA" id="ARBA00022801"/>
    </source>
</evidence>
<proteinExistence type="inferred from homology"/>
<keyword evidence="9" id="KW-0378">Hydrolase</keyword>
<evidence type="ECO:0000256" key="1">
    <source>
        <dbReference type="ARBA" id="ARBA00004236"/>
    </source>
</evidence>
<evidence type="ECO:0000256" key="16">
    <source>
        <dbReference type="ARBA" id="ARBA00049902"/>
    </source>
</evidence>
<dbReference type="PANTHER" id="PTHR32282">
    <property type="entry name" value="BINDING PROTEIN TRANSPEPTIDASE, PUTATIVE-RELATED"/>
    <property type="match status" value="1"/>
</dbReference>
<name>A0A1I3K8T3_9BACL</name>
<dbReference type="PANTHER" id="PTHR32282:SF11">
    <property type="entry name" value="PENICILLIN-BINDING PROTEIN 1B"/>
    <property type="match status" value="1"/>
</dbReference>
<keyword evidence="14" id="KW-0961">Cell wall biogenesis/degradation</keyword>
<evidence type="ECO:0000256" key="2">
    <source>
        <dbReference type="ARBA" id="ARBA00007090"/>
    </source>
</evidence>
<comment type="similarity">
    <text evidence="2">In the C-terminal section; belongs to the transpeptidase family.</text>
</comment>
<comment type="similarity">
    <text evidence="3">In the N-terminal section; belongs to the glycosyltransferase 51 family.</text>
</comment>
<dbReference type="InterPro" id="IPR012338">
    <property type="entry name" value="Beta-lactam/transpept-like"/>
</dbReference>
<feature type="domain" description="Glycosyl transferase family 51" evidence="19">
    <location>
        <begin position="71"/>
        <end position="246"/>
    </location>
</feature>
<keyword evidence="17" id="KW-0812">Transmembrane</keyword>
<keyword evidence="21" id="KW-1185">Reference proteome</keyword>
<comment type="subcellular location">
    <subcellularLocation>
        <location evidence="1">Cell membrane</location>
    </subcellularLocation>
</comment>
<gene>
    <name evidence="20" type="ORF">SAMN05421852_101376</name>
</gene>
<evidence type="ECO:0000256" key="4">
    <source>
        <dbReference type="ARBA" id="ARBA00022475"/>
    </source>
</evidence>
<dbReference type="RefSeq" id="WP_175482238.1">
    <property type="nucleotide sequence ID" value="NZ_FORR01000001.1"/>
</dbReference>
<dbReference type="Proteomes" id="UP000199545">
    <property type="component" value="Unassembled WGS sequence"/>
</dbReference>
<evidence type="ECO:0000256" key="7">
    <source>
        <dbReference type="ARBA" id="ARBA00022676"/>
    </source>
</evidence>
<keyword evidence="8" id="KW-0808">Transferase</keyword>
<dbReference type="GO" id="GO:0009252">
    <property type="term" value="P:peptidoglycan biosynthetic process"/>
    <property type="evidence" value="ECO:0007669"/>
    <property type="project" value="UniProtKB-KW"/>
</dbReference>
<dbReference type="SUPFAM" id="SSF53955">
    <property type="entry name" value="Lysozyme-like"/>
    <property type="match status" value="1"/>
</dbReference>
<evidence type="ECO:0000313" key="21">
    <source>
        <dbReference type="Proteomes" id="UP000199545"/>
    </source>
</evidence>
<accession>A0A1I3K8T3</accession>
<dbReference type="STRING" id="46223.SAMN05421852_101376"/>
<keyword evidence="13" id="KW-0511">Multifunctional enzyme</keyword>
<keyword evidence="17" id="KW-1133">Transmembrane helix</keyword>
<dbReference type="GO" id="GO:0030288">
    <property type="term" value="C:outer membrane-bounded periplasmic space"/>
    <property type="evidence" value="ECO:0007669"/>
    <property type="project" value="TreeGrafter"/>
</dbReference>
<keyword evidence="5" id="KW-0121">Carboxypeptidase</keyword>
<sequence>MGDRSCSQIDSRLEQLLIWRVLKHTSRWLKTIIYASFVGGIGLGLFLVYLKSHPLPPPDIHLATKIYDDQGQLINQAEQGKPHDPIQLDSLPKHLIQATLAAEDRTFYQHAGFSLHGIARAAWINLKSGEIVQGASTITQQLARNLYLTHDRTWARKMKEAMLTVQLELHYSKNQILQLYFNHIYYGHGAYGAQQASHLYFNKPVRQLSLAESAFLAGLPRGPEYYSPYSHFDHAKKRQEHILDLMVKNQMVSKKQAEQAKQATISIIPPKKVVHPSTRANYFRDYIIRTAIMEYGLDENLVRHGGLKIYTTLNSEIQQQAEQAVTKYLQDQGDLQGALVAVDPHTGHIKAMVGGKDYRQSPFNRAFAQRQPGSSFKPIVYLSALESGYTPLTKIFSRPTSFVYQGGIYQPSNFHGQYPNRPISMREAIAQSDNIYAVSTLFQIGIDRVIDAAKKLGIKSELRPTPSLALGSYAVTPYEMAQAYSTLASGGVFHPLSGIVKIVDMDGHVLVEEKRSAKQVTTSGHAYVLTHLLSSVFEPGGTAHRVRQIFTRPAAGKTGSTDWDSWLAGYTPDLVTTVWIGYDRGKKLPTEKTRIAQYIWASFMKQATSKQPTRIFPIPPDARGVYIDQETGYLATPHCPKTRMEYFVKGTEPVISCPVHPMTHSGHSEEPSLWEKIWNWFQQ</sequence>
<dbReference type="GO" id="GO:0008955">
    <property type="term" value="F:peptidoglycan glycosyltransferase activity"/>
    <property type="evidence" value="ECO:0007669"/>
    <property type="project" value="UniProtKB-EC"/>
</dbReference>
<protein>
    <submittedName>
        <fullName evidence="20">Penicillin-binding protein 1B</fullName>
    </submittedName>
</protein>
<evidence type="ECO:0000256" key="17">
    <source>
        <dbReference type="SAM" id="Phobius"/>
    </source>
</evidence>
<dbReference type="InterPro" id="IPR050396">
    <property type="entry name" value="Glycosyltr_51/Transpeptidase"/>
</dbReference>
<dbReference type="AlphaFoldDB" id="A0A1I3K8T3"/>
<dbReference type="Gene3D" id="1.10.3810.10">
    <property type="entry name" value="Biosynthetic peptidoglycan transglycosylase-like"/>
    <property type="match status" value="1"/>
</dbReference>
<dbReference type="GO" id="GO:0008658">
    <property type="term" value="F:penicillin binding"/>
    <property type="evidence" value="ECO:0007669"/>
    <property type="project" value="InterPro"/>
</dbReference>
<evidence type="ECO:0000259" key="18">
    <source>
        <dbReference type="Pfam" id="PF00905"/>
    </source>
</evidence>
<evidence type="ECO:0000256" key="8">
    <source>
        <dbReference type="ARBA" id="ARBA00022679"/>
    </source>
</evidence>
<dbReference type="NCBIfam" id="TIGR02074">
    <property type="entry name" value="PBP_1a_fam"/>
    <property type="match status" value="1"/>
</dbReference>
<organism evidence="20 21">
    <name type="scientific">Thermoflavimicrobium dichotomicum</name>
    <dbReference type="NCBI Taxonomy" id="46223"/>
    <lineage>
        <taxon>Bacteria</taxon>
        <taxon>Bacillati</taxon>
        <taxon>Bacillota</taxon>
        <taxon>Bacilli</taxon>
        <taxon>Bacillales</taxon>
        <taxon>Thermoactinomycetaceae</taxon>
        <taxon>Thermoflavimicrobium</taxon>
    </lineage>
</organism>
<evidence type="ECO:0000256" key="15">
    <source>
        <dbReference type="ARBA" id="ARBA00034000"/>
    </source>
</evidence>
<keyword evidence="7" id="KW-0328">Glycosyltransferase</keyword>
<dbReference type="GO" id="GO:0008360">
    <property type="term" value="P:regulation of cell shape"/>
    <property type="evidence" value="ECO:0007669"/>
    <property type="project" value="UniProtKB-KW"/>
</dbReference>
<dbReference type="InterPro" id="IPR001460">
    <property type="entry name" value="PCN-bd_Tpept"/>
</dbReference>
<dbReference type="FunFam" id="1.10.3810.10:FF:000001">
    <property type="entry name" value="Penicillin-binding protein 1A"/>
    <property type="match status" value="1"/>
</dbReference>
<evidence type="ECO:0000256" key="5">
    <source>
        <dbReference type="ARBA" id="ARBA00022645"/>
    </source>
</evidence>
<dbReference type="GO" id="GO:0005886">
    <property type="term" value="C:plasma membrane"/>
    <property type="evidence" value="ECO:0007669"/>
    <property type="project" value="UniProtKB-SubCell"/>
</dbReference>
<evidence type="ECO:0000256" key="14">
    <source>
        <dbReference type="ARBA" id="ARBA00023316"/>
    </source>
</evidence>
<evidence type="ECO:0000256" key="13">
    <source>
        <dbReference type="ARBA" id="ARBA00023268"/>
    </source>
</evidence>
<dbReference type="EMBL" id="FORR01000001">
    <property type="protein sequence ID" value="SFI68899.1"/>
    <property type="molecule type" value="Genomic_DNA"/>
</dbReference>
<dbReference type="Pfam" id="PF00905">
    <property type="entry name" value="Transpeptidase"/>
    <property type="match status" value="1"/>
</dbReference>
<comment type="catalytic activity">
    <reaction evidence="16">
        <text>[GlcNAc-(1-&gt;4)-Mur2Ac(oyl-L-Ala-gamma-D-Glu-L-Lys-D-Ala-D-Ala)](n)-di-trans,octa-cis-undecaprenyl diphosphate + beta-D-GlcNAc-(1-&gt;4)-Mur2Ac(oyl-L-Ala-gamma-D-Glu-L-Lys-D-Ala-D-Ala)-di-trans,octa-cis-undecaprenyl diphosphate = [GlcNAc-(1-&gt;4)-Mur2Ac(oyl-L-Ala-gamma-D-Glu-L-Lys-D-Ala-D-Ala)](n+1)-di-trans,octa-cis-undecaprenyl diphosphate + di-trans,octa-cis-undecaprenyl diphosphate + H(+)</text>
        <dbReference type="Rhea" id="RHEA:23708"/>
        <dbReference type="Rhea" id="RHEA-COMP:9602"/>
        <dbReference type="Rhea" id="RHEA-COMP:9603"/>
        <dbReference type="ChEBI" id="CHEBI:15378"/>
        <dbReference type="ChEBI" id="CHEBI:58405"/>
        <dbReference type="ChEBI" id="CHEBI:60033"/>
        <dbReference type="ChEBI" id="CHEBI:78435"/>
        <dbReference type="EC" id="2.4.99.28"/>
    </reaction>
</comment>
<keyword evidence="11" id="KW-0573">Peptidoglycan synthesis</keyword>
<reference evidence="20 21" key="1">
    <citation type="submission" date="2016-10" db="EMBL/GenBank/DDBJ databases">
        <authorList>
            <person name="de Groot N.N."/>
        </authorList>
    </citation>
    <scope>NUCLEOTIDE SEQUENCE [LARGE SCALE GENOMIC DNA]</scope>
    <source>
        <strain evidence="20 21">DSM 44778</strain>
    </source>
</reference>
<dbReference type="GO" id="GO:0006508">
    <property type="term" value="P:proteolysis"/>
    <property type="evidence" value="ECO:0007669"/>
    <property type="project" value="UniProtKB-KW"/>
</dbReference>
<feature type="domain" description="Penicillin-binding protein transpeptidase" evidence="18">
    <location>
        <begin position="337"/>
        <end position="573"/>
    </location>
</feature>
<evidence type="ECO:0000313" key="20">
    <source>
        <dbReference type="EMBL" id="SFI68899.1"/>
    </source>
</evidence>
<evidence type="ECO:0000256" key="11">
    <source>
        <dbReference type="ARBA" id="ARBA00022984"/>
    </source>
</evidence>
<dbReference type="GO" id="GO:0071555">
    <property type="term" value="P:cell wall organization"/>
    <property type="evidence" value="ECO:0007669"/>
    <property type="project" value="UniProtKB-KW"/>
</dbReference>
<dbReference type="Gene3D" id="3.40.710.10">
    <property type="entry name" value="DD-peptidase/beta-lactamase superfamily"/>
    <property type="match status" value="1"/>
</dbReference>
<evidence type="ECO:0000256" key="6">
    <source>
        <dbReference type="ARBA" id="ARBA00022670"/>
    </source>
</evidence>
<evidence type="ECO:0000256" key="10">
    <source>
        <dbReference type="ARBA" id="ARBA00022960"/>
    </source>
</evidence>
<dbReference type="InterPro" id="IPR001264">
    <property type="entry name" value="Glyco_trans_51"/>
</dbReference>
<dbReference type="InterPro" id="IPR036950">
    <property type="entry name" value="PBP_transglycosylase"/>
</dbReference>
<keyword evidence="12 17" id="KW-0472">Membrane</keyword>
<comment type="catalytic activity">
    <reaction evidence="15">
        <text>Preferential cleavage: (Ac)2-L-Lys-D-Ala-|-D-Ala. Also transpeptidation of peptidyl-alanyl moieties that are N-acyl substituents of D-alanine.</text>
        <dbReference type="EC" id="3.4.16.4"/>
    </reaction>
</comment>
<evidence type="ECO:0000256" key="3">
    <source>
        <dbReference type="ARBA" id="ARBA00007739"/>
    </source>
</evidence>
<feature type="transmembrane region" description="Helical" evidence="17">
    <location>
        <begin position="32"/>
        <end position="50"/>
    </location>
</feature>
<evidence type="ECO:0000259" key="19">
    <source>
        <dbReference type="Pfam" id="PF00912"/>
    </source>
</evidence>
<dbReference type="SUPFAM" id="SSF56601">
    <property type="entry name" value="beta-lactamase/transpeptidase-like"/>
    <property type="match status" value="1"/>
</dbReference>
<keyword evidence="10" id="KW-0133">Cell shape</keyword>
<dbReference type="InterPro" id="IPR023346">
    <property type="entry name" value="Lysozyme-like_dom_sf"/>
</dbReference>
<keyword evidence="6" id="KW-0645">Protease</keyword>
<keyword evidence="4" id="KW-1003">Cell membrane</keyword>
<dbReference type="GO" id="GO:0009002">
    <property type="term" value="F:serine-type D-Ala-D-Ala carboxypeptidase activity"/>
    <property type="evidence" value="ECO:0007669"/>
    <property type="project" value="UniProtKB-EC"/>
</dbReference>
<evidence type="ECO:0000256" key="12">
    <source>
        <dbReference type="ARBA" id="ARBA00023136"/>
    </source>
</evidence>